<evidence type="ECO:0000313" key="2">
    <source>
        <dbReference type="Proteomes" id="UP000823909"/>
    </source>
</evidence>
<sequence>MEKLRTMLLKEEKRLEKILKDTTGRLQDVPQGKLRVSSTGRNTTQFYYHVPGSQSRETYIPKSEKELIRQLAQKSYDEKVSKLAVKRLAQIRKITRDYEDDEIEKIFLREHEARKALIVPVESTWDQKLEKWISEEYRKKEFQDGTPVILTEKGERVRSKSEKIMADYFYRSGIPYHYEKPLHLKGFGVVHPDFTFLSKKSGQEIYWEHDGRMDDPVYAHNAVRKIQAYEGNDIYPGERLILTFETEKNVLDMRHVKKLAEKYLL</sequence>
<accession>A0A9D2U7B3</accession>
<evidence type="ECO:0000313" key="1">
    <source>
        <dbReference type="EMBL" id="HJD42377.1"/>
    </source>
</evidence>
<name>A0A9D2U7B3_9FIRM</name>
<organism evidence="1 2">
    <name type="scientific">Candidatus Mediterraneibacter quadrami</name>
    <dbReference type="NCBI Taxonomy" id="2838684"/>
    <lineage>
        <taxon>Bacteria</taxon>
        <taxon>Bacillati</taxon>
        <taxon>Bacillota</taxon>
        <taxon>Clostridia</taxon>
        <taxon>Lachnospirales</taxon>
        <taxon>Lachnospiraceae</taxon>
        <taxon>Mediterraneibacter</taxon>
    </lineage>
</organism>
<comment type="caution">
    <text evidence="1">The sequence shown here is derived from an EMBL/GenBank/DDBJ whole genome shotgun (WGS) entry which is preliminary data.</text>
</comment>
<reference evidence="1" key="1">
    <citation type="journal article" date="2021" name="PeerJ">
        <title>Extensive microbial diversity within the chicken gut microbiome revealed by metagenomics and culture.</title>
        <authorList>
            <person name="Gilroy R."/>
            <person name="Ravi A."/>
            <person name="Getino M."/>
            <person name="Pursley I."/>
            <person name="Horton D.L."/>
            <person name="Alikhan N.F."/>
            <person name="Baker D."/>
            <person name="Gharbi K."/>
            <person name="Hall N."/>
            <person name="Watson M."/>
            <person name="Adriaenssens E.M."/>
            <person name="Foster-Nyarko E."/>
            <person name="Jarju S."/>
            <person name="Secka A."/>
            <person name="Antonio M."/>
            <person name="Oren A."/>
            <person name="Chaudhuri R.R."/>
            <person name="La Ragione R."/>
            <person name="Hildebrand F."/>
            <person name="Pallen M.J."/>
        </authorList>
    </citation>
    <scope>NUCLEOTIDE SEQUENCE</scope>
    <source>
        <strain evidence="1">ChiBcec15-3976</strain>
    </source>
</reference>
<reference evidence="1" key="2">
    <citation type="submission" date="2021-04" db="EMBL/GenBank/DDBJ databases">
        <authorList>
            <person name="Gilroy R."/>
        </authorList>
    </citation>
    <scope>NUCLEOTIDE SEQUENCE</scope>
    <source>
        <strain evidence="1">ChiBcec15-3976</strain>
    </source>
</reference>
<proteinExistence type="predicted"/>
<dbReference type="EMBL" id="DWUU01000031">
    <property type="protein sequence ID" value="HJD42377.1"/>
    <property type="molecule type" value="Genomic_DNA"/>
</dbReference>
<gene>
    <name evidence="1" type="ORF">H9910_05150</name>
</gene>
<dbReference type="AlphaFoldDB" id="A0A9D2U7B3"/>
<dbReference type="Proteomes" id="UP000823909">
    <property type="component" value="Unassembled WGS sequence"/>
</dbReference>
<protein>
    <submittedName>
        <fullName evidence="1">Uncharacterized protein</fullName>
    </submittedName>
</protein>